<dbReference type="Proteomes" id="UP000313312">
    <property type="component" value="Unassembled WGS sequence"/>
</dbReference>
<gene>
    <name evidence="1" type="ORF">DID87_02125</name>
</gene>
<organism evidence="1 2">
    <name type="scientific">Fructilactobacillus sanfranciscensis</name>
    <name type="common">Lactobacillus sanfranciscensis</name>
    <dbReference type="NCBI Taxonomy" id="1625"/>
    <lineage>
        <taxon>Bacteria</taxon>
        <taxon>Bacillati</taxon>
        <taxon>Bacillota</taxon>
        <taxon>Bacilli</taxon>
        <taxon>Lactobacillales</taxon>
        <taxon>Lactobacillaceae</taxon>
        <taxon>Fructilactobacillus</taxon>
    </lineage>
</organism>
<name>A0A5C4TJJ2_FRUSA</name>
<dbReference type="EMBL" id="QFCR01000004">
    <property type="protein sequence ID" value="TNK90749.1"/>
    <property type="molecule type" value="Genomic_DNA"/>
</dbReference>
<dbReference type="AlphaFoldDB" id="A0A5C4TJJ2"/>
<sequence length="115" mass="13328">MSATYFKLKRKEIFNNQVLLDLAYLLVDRCHVHVIHVGLFNHAESVSLNTKIDKVLDSEYTLDYLREKNPEINYIKLASADSQGWIQINRNGKIATNQAKLFKQMKPVIKAYFKG</sequence>
<reference evidence="1 2" key="1">
    <citation type="submission" date="2018-05" db="EMBL/GenBank/DDBJ databases">
        <title>Lactobacillus sanfranciscensis Ah4 draft denome sequence.</title>
        <authorList>
            <person name="Zhang G."/>
        </authorList>
    </citation>
    <scope>NUCLEOTIDE SEQUENCE [LARGE SCALE GENOMIC DNA]</scope>
    <source>
        <strain evidence="1 2">Ah4</strain>
    </source>
</reference>
<accession>A0A5C4TJJ2</accession>
<dbReference type="RefSeq" id="WP_056958185.1">
    <property type="nucleotide sequence ID" value="NZ_BAAAXT010000011.1"/>
</dbReference>
<proteinExistence type="predicted"/>
<evidence type="ECO:0000313" key="2">
    <source>
        <dbReference type="Proteomes" id="UP000313312"/>
    </source>
</evidence>
<comment type="caution">
    <text evidence="1">The sequence shown here is derived from an EMBL/GenBank/DDBJ whole genome shotgun (WGS) entry which is preliminary data.</text>
</comment>
<evidence type="ECO:0000313" key="1">
    <source>
        <dbReference type="EMBL" id="TNK90749.1"/>
    </source>
</evidence>
<protein>
    <submittedName>
        <fullName evidence="1">Uncharacterized protein</fullName>
    </submittedName>
</protein>